<dbReference type="AlphaFoldDB" id="U7QD75"/>
<protein>
    <submittedName>
        <fullName evidence="1">Uncharacterized protein</fullName>
    </submittedName>
</protein>
<comment type="caution">
    <text evidence="1">The sequence shown here is derived from an EMBL/GenBank/DDBJ whole genome shotgun (WGS) entry which is preliminary data.</text>
</comment>
<evidence type="ECO:0000313" key="1">
    <source>
        <dbReference type="EMBL" id="ERT04935.1"/>
    </source>
</evidence>
<dbReference type="Proteomes" id="UP000017127">
    <property type="component" value="Unassembled WGS sequence"/>
</dbReference>
<name>U7QD75_9CYAN</name>
<organism evidence="1 2">
    <name type="scientific">Lyngbya aestuarii BL J</name>
    <dbReference type="NCBI Taxonomy" id="1348334"/>
    <lineage>
        <taxon>Bacteria</taxon>
        <taxon>Bacillati</taxon>
        <taxon>Cyanobacteriota</taxon>
        <taxon>Cyanophyceae</taxon>
        <taxon>Oscillatoriophycideae</taxon>
        <taxon>Oscillatoriales</taxon>
        <taxon>Microcoleaceae</taxon>
        <taxon>Lyngbya</taxon>
    </lineage>
</organism>
<sequence>MQPKLVTLRFSARLSLSEREQSKVKSEKIENGVRCITQTH</sequence>
<gene>
    <name evidence="1" type="ORF">M595_5131</name>
</gene>
<keyword evidence="2" id="KW-1185">Reference proteome</keyword>
<dbReference type="EMBL" id="AUZM01000074">
    <property type="protein sequence ID" value="ERT04935.1"/>
    <property type="molecule type" value="Genomic_DNA"/>
</dbReference>
<reference evidence="1 2" key="1">
    <citation type="journal article" date="2013" name="Front. Microbiol.">
        <title>Comparative genomic analyses of the cyanobacterium, Lyngbya aestuarii BL J, a powerful hydrogen producer.</title>
        <authorList>
            <person name="Kothari A."/>
            <person name="Vaughn M."/>
            <person name="Garcia-Pichel F."/>
        </authorList>
    </citation>
    <scope>NUCLEOTIDE SEQUENCE [LARGE SCALE GENOMIC DNA]</scope>
    <source>
        <strain evidence="1 2">BL J</strain>
    </source>
</reference>
<accession>U7QD75</accession>
<evidence type="ECO:0000313" key="2">
    <source>
        <dbReference type="Proteomes" id="UP000017127"/>
    </source>
</evidence>
<proteinExistence type="predicted"/>